<name>L8HF43_ACACF</name>
<evidence type="ECO:0000313" key="1">
    <source>
        <dbReference type="EMBL" id="ELR23031.1"/>
    </source>
</evidence>
<dbReference type="KEGG" id="acan:ACA1_360470"/>
<dbReference type="VEuPathDB" id="AmoebaDB:ACA1_360470"/>
<gene>
    <name evidence="1" type="ORF">ACA1_360470</name>
</gene>
<accession>L8HF43</accession>
<dbReference type="GeneID" id="14924001"/>
<dbReference type="Proteomes" id="UP000011083">
    <property type="component" value="Unassembled WGS sequence"/>
</dbReference>
<protein>
    <submittedName>
        <fullName evidence="1">Uncharacterized protein</fullName>
    </submittedName>
</protein>
<proteinExistence type="predicted"/>
<dbReference type="AlphaFoldDB" id="L8HF43"/>
<reference evidence="1 2" key="1">
    <citation type="journal article" date="2013" name="Genome Biol.">
        <title>Genome of Acanthamoeba castellanii highlights extensive lateral gene transfer and early evolution of tyrosine kinase signaling.</title>
        <authorList>
            <person name="Clarke M."/>
            <person name="Lohan A.J."/>
            <person name="Liu B."/>
            <person name="Lagkouvardos I."/>
            <person name="Roy S."/>
            <person name="Zafar N."/>
            <person name="Bertelli C."/>
            <person name="Schilde C."/>
            <person name="Kianianmomeni A."/>
            <person name="Burglin T.R."/>
            <person name="Frech C."/>
            <person name="Turcotte B."/>
            <person name="Kopec K.O."/>
            <person name="Synnott J.M."/>
            <person name="Choo C."/>
            <person name="Paponov I."/>
            <person name="Finkler A."/>
            <person name="Soon Heng Tan C."/>
            <person name="Hutchins A.P."/>
            <person name="Weinmeier T."/>
            <person name="Rattei T."/>
            <person name="Chu J.S."/>
            <person name="Gimenez G."/>
            <person name="Irimia M."/>
            <person name="Rigden D.J."/>
            <person name="Fitzpatrick D.A."/>
            <person name="Lorenzo-Morales J."/>
            <person name="Bateman A."/>
            <person name="Chiu C.H."/>
            <person name="Tang P."/>
            <person name="Hegemann P."/>
            <person name="Fromm H."/>
            <person name="Raoult D."/>
            <person name="Greub G."/>
            <person name="Miranda-Saavedra D."/>
            <person name="Chen N."/>
            <person name="Nash P."/>
            <person name="Ginger M.L."/>
            <person name="Horn M."/>
            <person name="Schaap P."/>
            <person name="Caler L."/>
            <person name="Loftus B."/>
        </authorList>
    </citation>
    <scope>NUCLEOTIDE SEQUENCE [LARGE SCALE GENOMIC DNA]</scope>
    <source>
        <strain evidence="1 2">Neff</strain>
    </source>
</reference>
<organism evidence="1 2">
    <name type="scientific">Acanthamoeba castellanii (strain ATCC 30010 / Neff)</name>
    <dbReference type="NCBI Taxonomy" id="1257118"/>
    <lineage>
        <taxon>Eukaryota</taxon>
        <taxon>Amoebozoa</taxon>
        <taxon>Discosea</taxon>
        <taxon>Longamoebia</taxon>
        <taxon>Centramoebida</taxon>
        <taxon>Acanthamoebidae</taxon>
        <taxon>Acanthamoeba</taxon>
    </lineage>
</organism>
<dbReference type="RefSeq" id="XP_004352508.1">
    <property type="nucleotide sequence ID" value="XM_004352456.1"/>
</dbReference>
<evidence type="ECO:0000313" key="2">
    <source>
        <dbReference type="Proteomes" id="UP000011083"/>
    </source>
</evidence>
<sequence>MELSWIILDCISGFENHINSAGMVTVNTFKKAFNHYQQGLKPLYSKHLIHQLNQMMPEGQDFVSLNNLNSKAFQSMTPDDMKAALRHYKLFYNKAPAKSMPSFPFAAY</sequence>
<keyword evidence="2" id="KW-1185">Reference proteome</keyword>
<dbReference type="EMBL" id="KB007867">
    <property type="protein sequence ID" value="ELR23031.1"/>
    <property type="molecule type" value="Genomic_DNA"/>
</dbReference>